<dbReference type="InterPro" id="IPR027417">
    <property type="entry name" value="P-loop_NTPase"/>
</dbReference>
<organism evidence="1 3">
    <name type="scientific">Natrialba magadii (strain ATCC 43099 / DSM 3394 / CCM 3739 / CIP 104546 / IAM 13178 / JCM 8861 / NBRC 102185 / NCIMB 2190 / MS3)</name>
    <name type="common">Natronobacterium magadii</name>
    <dbReference type="NCBI Taxonomy" id="547559"/>
    <lineage>
        <taxon>Archaea</taxon>
        <taxon>Methanobacteriati</taxon>
        <taxon>Methanobacteriota</taxon>
        <taxon>Stenosarchaea group</taxon>
        <taxon>Halobacteria</taxon>
        <taxon>Halobacteriales</taxon>
        <taxon>Natrialbaceae</taxon>
        <taxon>Natrialba</taxon>
    </lineage>
</organism>
<dbReference type="EMBL" id="CP001934">
    <property type="protein sequence ID" value="ADD07655.1"/>
    <property type="molecule type" value="Genomic_DNA"/>
</dbReference>
<name>D3T246_NATMM</name>
<geneLocation type="plasmid" evidence="1 3">
    <name>pNMAG02</name>
</geneLocation>
<keyword evidence="1" id="KW-0614">Plasmid</keyword>
<reference evidence="1 3" key="2">
    <citation type="journal article" date="2012" name="BMC Genomics">
        <title>A comparative genomics perspective on the genetic content of the alkaliphilic haloarchaeon Natrialba magadii ATCC 43099T.</title>
        <authorList>
            <person name="Siddaramappa S."/>
            <person name="Challacombe J.F."/>
            <person name="Decastro R.E."/>
            <person name="Pfeiffer F."/>
            <person name="Sastre D.E."/>
            <person name="Gimenez M.I."/>
            <person name="Paggi R.A."/>
            <person name="Detter J.C."/>
            <person name="Davenport K.W."/>
            <person name="Goodwin L.A."/>
            <person name="Kyrpides N."/>
            <person name="Tapia R."/>
            <person name="Pitluck S."/>
            <person name="Lucas S."/>
            <person name="Woyke T."/>
            <person name="Maupin-Furlow J.A."/>
        </authorList>
    </citation>
    <scope>NUCLEOTIDE SEQUENCE [LARGE SCALE GENOMIC DNA]</scope>
    <source>
        <strain evidence="1">ATCC 43099</strain>
        <strain evidence="3">ATCC 43099 / DSM 3394 / CCM 3739 / CIP 104546 / IAM 13178 / JCM 8861 / NBRC 102185 / NCIMB 2190 / MS3</strain>
    </source>
</reference>
<dbReference type="Gene3D" id="3.40.50.300">
    <property type="entry name" value="P-loop containing nucleotide triphosphate hydrolases"/>
    <property type="match status" value="1"/>
</dbReference>
<reference evidence="2 4" key="3">
    <citation type="journal article" date="2014" name="PLoS Genet.">
        <title>Phylogenetically driven sequencing of extremely halophilic archaea reveals strategies for static and dynamic osmo-response.</title>
        <authorList>
            <person name="Becker E.A."/>
            <person name="Seitzer P.M."/>
            <person name="Tritt A."/>
            <person name="Larsen D."/>
            <person name="Krusor M."/>
            <person name="Yao A.I."/>
            <person name="Wu D."/>
            <person name="Madern D."/>
            <person name="Eisen J.A."/>
            <person name="Darling A.E."/>
            <person name="Facciotti M.T."/>
        </authorList>
    </citation>
    <scope>NUCLEOTIDE SEQUENCE [LARGE SCALE GENOMIC DNA]</scope>
    <source>
        <strain evidence="4">ATCC 43099 / DSM 3394 / CCM 3739 / CIP 104546 / IAM 13178 / JCM 8861 / NBRC 102185 / NCIMB 2190 / MS3</strain>
        <strain evidence="2">MS-3</strain>
    </source>
</reference>
<accession>D3T246</accession>
<reference evidence="1" key="4">
    <citation type="submission" date="2016-09" db="EMBL/GenBank/DDBJ databases">
        <authorList>
            <person name="Pfeiffer F."/>
        </authorList>
    </citation>
    <scope>NUCLEOTIDE SEQUENCE</scope>
    <source>
        <strain evidence="1">ATCC 43099</strain>
        <plasmid evidence="1">pNMAG02</plasmid>
    </source>
</reference>
<dbReference type="RefSeq" id="WP_004216193.1">
    <property type="nucleotide sequence ID" value="NC_013924.1"/>
</dbReference>
<dbReference type="HOGENOM" id="CLU_1122643_0_0_2"/>
<dbReference type="PATRIC" id="fig|547559.17.peg.2939"/>
<proteinExistence type="predicted"/>
<evidence type="ECO:0000313" key="4">
    <source>
        <dbReference type="Proteomes" id="UP000011543"/>
    </source>
</evidence>
<dbReference type="Proteomes" id="UP000011543">
    <property type="component" value="Unassembled WGS sequence"/>
</dbReference>
<gene>
    <name evidence="1" type="ordered locus">Nmag_4136</name>
    <name evidence="2" type="ORF">C500_14895</name>
</gene>
<dbReference type="KEGG" id="nmg:Nmag_4136"/>
<evidence type="ECO:0000313" key="2">
    <source>
        <dbReference type="EMBL" id="ELY27135.1"/>
    </source>
</evidence>
<dbReference type="GeneID" id="8828870"/>
<dbReference type="eggNOG" id="arCOG02849">
    <property type="taxonomic scope" value="Archaea"/>
</dbReference>
<keyword evidence="3" id="KW-1185">Reference proteome</keyword>
<evidence type="ECO:0000313" key="1">
    <source>
        <dbReference type="EMBL" id="ADD07655.1"/>
    </source>
</evidence>
<reference evidence="3" key="1">
    <citation type="submission" date="2010-02" db="EMBL/GenBank/DDBJ databases">
        <title>Complete sequence of plasmid 2 of Natrialba magadii ATCC 43099.</title>
        <authorList>
            <consortium name="US DOE Joint Genome Institute"/>
            <person name="Lucas S."/>
            <person name="Copeland A."/>
            <person name="Lapidus A."/>
            <person name="Cheng J.-F."/>
            <person name="Bruce D."/>
            <person name="Goodwin L."/>
            <person name="Pitluck S."/>
            <person name="Davenport K."/>
            <person name="Saunders E."/>
            <person name="Detter J.C."/>
            <person name="Han C."/>
            <person name="Tapia R."/>
            <person name="Land M."/>
            <person name="Hauser L."/>
            <person name="Kyrpides N."/>
            <person name="Mikhailova N."/>
            <person name="De Castro R.E."/>
            <person name="Maupin-Furlow J.A."/>
            <person name="Woyke T."/>
        </authorList>
    </citation>
    <scope>NUCLEOTIDE SEQUENCE [LARGE SCALE GENOMIC DNA]</scope>
    <source>
        <strain evidence="3">ATCC 43099 / DSM 3394 / CCM 3739 / CIP 104546 / IAM 13178 / JCM 8861 / NBRC 102185 / NCIMB 2190 / MS3</strain>
        <plasmid evidence="3">pNMAG02</plasmid>
    </source>
</reference>
<dbReference type="EMBL" id="AOHS01000050">
    <property type="protein sequence ID" value="ELY27135.1"/>
    <property type="molecule type" value="Genomic_DNA"/>
</dbReference>
<evidence type="ECO:0000313" key="3">
    <source>
        <dbReference type="Proteomes" id="UP000001879"/>
    </source>
</evidence>
<dbReference type="PaxDb" id="547559-Nmag_4136"/>
<dbReference type="AlphaFoldDB" id="D3T246"/>
<sequence length="247" mass="27197">MSTKPTETGAIENECGPETRHIAFVGDRGVGKTTVAALVASRLTERTDVRVIGEATQLVTDDAASTDDGLGIEWAVEDCPPNPEAIEARAEQVDTVFIVATPATLERVVTYERRARQHDVDCFLVVNRFHESARTQLRTFDGPALAEYVYDDEAISSAIDDSRVPELPEWTVEAILIEALQSERQDTECALEALDCGERSIVNVEVEERADADPLINTFEAAGYSAAYFECNCRCHTGHVLARHRLD</sequence>
<dbReference type="OrthoDB" id="201804at2157"/>
<protein>
    <submittedName>
        <fullName evidence="1">Uncharacterized protein</fullName>
    </submittedName>
</protein>
<dbReference type="Proteomes" id="UP000001879">
    <property type="component" value="Plasmid pNMAG02"/>
</dbReference>
<dbReference type="SUPFAM" id="SSF52540">
    <property type="entry name" value="P-loop containing nucleoside triphosphate hydrolases"/>
    <property type="match status" value="1"/>
</dbReference>